<evidence type="ECO:0000313" key="2">
    <source>
        <dbReference type="Proteomes" id="UP001596549"/>
    </source>
</evidence>
<evidence type="ECO:0000313" key="1">
    <source>
        <dbReference type="EMBL" id="MFC7373080.1"/>
    </source>
</evidence>
<protein>
    <recommendedName>
        <fullName evidence="3">SH3b domain-containing protein</fullName>
    </recommendedName>
</protein>
<accession>A0ABW2NUQ9</accession>
<dbReference type="EMBL" id="JBHTCP010000049">
    <property type="protein sequence ID" value="MFC7373080.1"/>
    <property type="molecule type" value="Genomic_DNA"/>
</dbReference>
<sequence>MKKFLLIIILLLSLFPYISEKVSATSLVFKFDNEVVSDPDLQPFLLEGKPYDSGGTYYLPLDWIATQYKERLVKMWESKVLYVQRKNYSTMHIREENIYGSSYTKGKNRGIPLKTKTVNGVVTDMKMKAIVKDNHMFVPIDFISDPLGANYPVTVVEGEDTTTIYVGKLPSGVKPVKLIYDDARSYINQKVYSTQSEKSKRIGSFKEHQNIFIIASQNGWYQVRIGSKRGWIQSKYAAIGKFDGTEGKWYPDGWVAPVLKSAWSPNHQSNLKTLERELGFKAGGHDYSIQGAPNSIAIHDGSGQSEVMFAYRMWDGDANGYLKQAYRIPIVSMELFKLYFGKDAVKVWNYFNTDVPRKFTANGRLVTASFSEKSGSLYLEVGYKQKK</sequence>
<gene>
    <name evidence="1" type="ORF">ACFQPF_15680</name>
</gene>
<organism evidence="1 2">
    <name type="scientific">Fictibacillus iocasae</name>
    <dbReference type="NCBI Taxonomy" id="2715437"/>
    <lineage>
        <taxon>Bacteria</taxon>
        <taxon>Bacillati</taxon>
        <taxon>Bacillota</taxon>
        <taxon>Bacilli</taxon>
        <taxon>Bacillales</taxon>
        <taxon>Fictibacillaceae</taxon>
        <taxon>Fictibacillus</taxon>
    </lineage>
</organism>
<dbReference type="Gene3D" id="2.30.30.40">
    <property type="entry name" value="SH3 Domains"/>
    <property type="match status" value="1"/>
</dbReference>
<dbReference type="RefSeq" id="WP_379750651.1">
    <property type="nucleotide sequence ID" value="NZ_JBHTCP010000049.1"/>
</dbReference>
<proteinExistence type="predicted"/>
<evidence type="ECO:0008006" key="3">
    <source>
        <dbReference type="Google" id="ProtNLM"/>
    </source>
</evidence>
<comment type="caution">
    <text evidence="1">The sequence shown here is derived from an EMBL/GenBank/DDBJ whole genome shotgun (WGS) entry which is preliminary data.</text>
</comment>
<reference evidence="2" key="1">
    <citation type="journal article" date="2019" name="Int. J. Syst. Evol. Microbiol.">
        <title>The Global Catalogue of Microorganisms (GCM) 10K type strain sequencing project: providing services to taxonomists for standard genome sequencing and annotation.</title>
        <authorList>
            <consortium name="The Broad Institute Genomics Platform"/>
            <consortium name="The Broad Institute Genome Sequencing Center for Infectious Disease"/>
            <person name="Wu L."/>
            <person name="Ma J."/>
        </authorList>
    </citation>
    <scope>NUCLEOTIDE SEQUENCE [LARGE SCALE GENOMIC DNA]</scope>
    <source>
        <strain evidence="2">NBRC 106396</strain>
    </source>
</reference>
<name>A0ABW2NUQ9_9BACL</name>
<keyword evidence="2" id="KW-1185">Reference proteome</keyword>
<dbReference type="Proteomes" id="UP001596549">
    <property type="component" value="Unassembled WGS sequence"/>
</dbReference>